<evidence type="ECO:0000259" key="5">
    <source>
        <dbReference type="PROSITE" id="PS50931"/>
    </source>
</evidence>
<dbReference type="InterPro" id="IPR000847">
    <property type="entry name" value="LysR_HTH_N"/>
</dbReference>
<evidence type="ECO:0000256" key="1">
    <source>
        <dbReference type="ARBA" id="ARBA00009437"/>
    </source>
</evidence>
<dbReference type="Gene3D" id="3.40.190.290">
    <property type="match status" value="1"/>
</dbReference>
<evidence type="ECO:0000313" key="7">
    <source>
        <dbReference type="Proteomes" id="UP000018895"/>
    </source>
</evidence>
<organism evidence="6 7">
    <name type="scientific">Halalkalibacter hemicellulosilyticusJCM 9152</name>
    <dbReference type="NCBI Taxonomy" id="1236971"/>
    <lineage>
        <taxon>Bacteria</taxon>
        <taxon>Bacillati</taxon>
        <taxon>Bacillota</taxon>
        <taxon>Bacilli</taxon>
        <taxon>Bacillales</taxon>
        <taxon>Bacillaceae</taxon>
        <taxon>Halalkalibacter</taxon>
    </lineage>
</organism>
<dbReference type="Gene3D" id="1.10.10.10">
    <property type="entry name" value="Winged helix-like DNA-binding domain superfamily/Winged helix DNA-binding domain"/>
    <property type="match status" value="1"/>
</dbReference>
<dbReference type="EMBL" id="BAUU01000008">
    <property type="protein sequence ID" value="GAE29942.1"/>
    <property type="molecule type" value="Genomic_DNA"/>
</dbReference>
<dbReference type="InterPro" id="IPR036390">
    <property type="entry name" value="WH_DNA-bd_sf"/>
</dbReference>
<name>W4QDE1_9BACI</name>
<dbReference type="SUPFAM" id="SSF46785">
    <property type="entry name" value="Winged helix' DNA-binding domain"/>
    <property type="match status" value="1"/>
</dbReference>
<dbReference type="GO" id="GO:0003700">
    <property type="term" value="F:DNA-binding transcription factor activity"/>
    <property type="evidence" value="ECO:0007669"/>
    <property type="project" value="InterPro"/>
</dbReference>
<proteinExistence type="inferred from homology"/>
<dbReference type="PANTHER" id="PTHR30126">
    <property type="entry name" value="HTH-TYPE TRANSCRIPTIONAL REGULATOR"/>
    <property type="match status" value="1"/>
</dbReference>
<dbReference type="RefSeq" id="WP_035342078.1">
    <property type="nucleotide sequence ID" value="NZ_BAUU01000008.1"/>
</dbReference>
<sequence length="293" mass="33508">MNVQQLDMFYRFCQCKSVSKVARDLNLKQPTVSFHLKKLRDSVGITLYEQKGEEIVLTSAGAMLHQYAEKILRLVSETERVMKDYQSFNRGELRIGASTIPANYVLPPICSRFFSRRPNVQITLHVHSAPTIKKMVKEKEVDFGVISTQPMKDSLLVEKEIVSDNLVFVVSYSHEYAILDKLTRHDIEKVPIYIHSSGSTREMINEWAEKEKLSLNIRMELTSIEAIKKMVSIGGGGAILSKRAVQEEAQQNVLALHSLPDLAHNRSISLIYHYDRPISPLMQEFITDIFREV</sequence>
<evidence type="ECO:0000313" key="6">
    <source>
        <dbReference type="EMBL" id="GAE29942.1"/>
    </source>
</evidence>
<dbReference type="PROSITE" id="PS50931">
    <property type="entry name" value="HTH_LYSR"/>
    <property type="match status" value="1"/>
</dbReference>
<gene>
    <name evidence="6" type="ORF">JCM9152_1331</name>
</gene>
<accession>W4QDE1</accession>
<dbReference type="InterPro" id="IPR005119">
    <property type="entry name" value="LysR_subst-bd"/>
</dbReference>
<keyword evidence="4" id="KW-0804">Transcription</keyword>
<protein>
    <recommendedName>
        <fullName evidence="5">HTH lysR-type domain-containing protein</fullName>
    </recommendedName>
</protein>
<evidence type="ECO:0000256" key="3">
    <source>
        <dbReference type="ARBA" id="ARBA00023125"/>
    </source>
</evidence>
<dbReference type="GO" id="GO:0000976">
    <property type="term" value="F:transcription cis-regulatory region binding"/>
    <property type="evidence" value="ECO:0007669"/>
    <property type="project" value="TreeGrafter"/>
</dbReference>
<feature type="domain" description="HTH lysR-type" evidence="5">
    <location>
        <begin position="1"/>
        <end position="58"/>
    </location>
</feature>
<dbReference type="Proteomes" id="UP000018895">
    <property type="component" value="Unassembled WGS sequence"/>
</dbReference>
<dbReference type="OrthoDB" id="9785745at2"/>
<comment type="similarity">
    <text evidence="1">Belongs to the LysR transcriptional regulatory family.</text>
</comment>
<dbReference type="PANTHER" id="PTHR30126:SF39">
    <property type="entry name" value="HTH-TYPE TRANSCRIPTIONAL REGULATOR CYSL"/>
    <property type="match status" value="1"/>
</dbReference>
<comment type="caution">
    <text evidence="6">The sequence shown here is derived from an EMBL/GenBank/DDBJ whole genome shotgun (WGS) entry which is preliminary data.</text>
</comment>
<dbReference type="SUPFAM" id="SSF53850">
    <property type="entry name" value="Periplasmic binding protein-like II"/>
    <property type="match status" value="1"/>
</dbReference>
<dbReference type="Pfam" id="PF03466">
    <property type="entry name" value="LysR_substrate"/>
    <property type="match status" value="1"/>
</dbReference>
<dbReference type="AlphaFoldDB" id="W4QDE1"/>
<evidence type="ECO:0000256" key="2">
    <source>
        <dbReference type="ARBA" id="ARBA00023015"/>
    </source>
</evidence>
<reference evidence="6" key="1">
    <citation type="journal article" date="2014" name="Genome Announc.">
        <title>Draft Genome Sequences of Three Alkaliphilic Bacillus Strains, Bacillus wakoensis JCM 9140T, Bacillus akibai JCM 9157T, and Bacillus hemicellulosilyticus JCM 9152T.</title>
        <authorList>
            <person name="Yuki M."/>
            <person name="Oshima K."/>
            <person name="Suda W."/>
            <person name="Oshida Y."/>
            <person name="Kitamura K."/>
            <person name="Iida T."/>
            <person name="Hattori M."/>
            <person name="Ohkuma M."/>
        </authorList>
    </citation>
    <scope>NUCLEOTIDE SEQUENCE [LARGE SCALE GENOMIC DNA]</scope>
    <source>
        <strain evidence="6">JCM 9152</strain>
    </source>
</reference>
<keyword evidence="7" id="KW-1185">Reference proteome</keyword>
<evidence type="ECO:0000256" key="4">
    <source>
        <dbReference type="ARBA" id="ARBA00023163"/>
    </source>
</evidence>
<keyword evidence="3" id="KW-0238">DNA-binding</keyword>
<keyword evidence="2" id="KW-0805">Transcription regulation</keyword>
<dbReference type="STRING" id="1236971.JCM9152_1331"/>
<dbReference type="Pfam" id="PF00126">
    <property type="entry name" value="HTH_1"/>
    <property type="match status" value="1"/>
</dbReference>
<dbReference type="InterPro" id="IPR036388">
    <property type="entry name" value="WH-like_DNA-bd_sf"/>
</dbReference>